<gene>
    <name evidence="1" type="ORF">ACFPM8_14700</name>
</gene>
<proteinExistence type="predicted"/>
<evidence type="ECO:0008006" key="3">
    <source>
        <dbReference type="Google" id="ProtNLM"/>
    </source>
</evidence>
<name>A0ABW0ME13_9BURK</name>
<comment type="caution">
    <text evidence="1">The sequence shown here is derived from an EMBL/GenBank/DDBJ whole genome shotgun (WGS) entry which is preliminary data.</text>
</comment>
<organism evidence="1 2">
    <name type="scientific">Paraherbaspirillum soli</name>
    <dbReference type="NCBI Taxonomy" id="631222"/>
    <lineage>
        <taxon>Bacteria</taxon>
        <taxon>Pseudomonadati</taxon>
        <taxon>Pseudomonadota</taxon>
        <taxon>Betaproteobacteria</taxon>
        <taxon>Burkholderiales</taxon>
        <taxon>Oxalobacteraceae</taxon>
        <taxon>Paraherbaspirillum</taxon>
    </lineage>
</organism>
<keyword evidence="2" id="KW-1185">Reference proteome</keyword>
<sequence>MLQNKKGAAVAPFFVSHGFTEYILIDGVEKSIVELATNCGGFGKAAPIKLGE</sequence>
<reference evidence="2" key="1">
    <citation type="journal article" date="2019" name="Int. J. Syst. Evol. Microbiol.">
        <title>The Global Catalogue of Microorganisms (GCM) 10K type strain sequencing project: providing services to taxonomists for standard genome sequencing and annotation.</title>
        <authorList>
            <consortium name="The Broad Institute Genomics Platform"/>
            <consortium name="The Broad Institute Genome Sequencing Center for Infectious Disease"/>
            <person name="Wu L."/>
            <person name="Ma J."/>
        </authorList>
    </citation>
    <scope>NUCLEOTIDE SEQUENCE [LARGE SCALE GENOMIC DNA]</scope>
    <source>
        <strain evidence="2">JCM 17066</strain>
    </source>
</reference>
<dbReference type="Proteomes" id="UP001596045">
    <property type="component" value="Unassembled WGS sequence"/>
</dbReference>
<dbReference type="RefSeq" id="WP_378998305.1">
    <property type="nucleotide sequence ID" value="NZ_JBHSMT010000026.1"/>
</dbReference>
<evidence type="ECO:0000313" key="1">
    <source>
        <dbReference type="EMBL" id="MFC5475206.1"/>
    </source>
</evidence>
<dbReference type="EMBL" id="JBHSMT010000026">
    <property type="protein sequence ID" value="MFC5475206.1"/>
    <property type="molecule type" value="Genomic_DNA"/>
</dbReference>
<accession>A0ABW0ME13</accession>
<evidence type="ECO:0000313" key="2">
    <source>
        <dbReference type="Proteomes" id="UP001596045"/>
    </source>
</evidence>
<protein>
    <recommendedName>
        <fullName evidence="3">Dinitrogenase iron-molybdenum cofactor biosynthesis domain-containing protein</fullName>
    </recommendedName>
</protein>